<dbReference type="EMBL" id="JAQKAB010000005">
    <property type="protein sequence ID" value="MDA7026783.1"/>
    <property type="molecule type" value="Genomic_DNA"/>
</dbReference>
<accession>A0ABT4X3L8</accession>
<sequence>MIRIVIGGQLNKQAIEKQVKEMGGDNVEVSVKSDLDAVMAVKKKQADYYIGACETGSGGALAMAFALLGKDQCVTLASPSKIKNEQEIENEVNEGKIAFGFTASSSKHILKVLIPAILKVAL</sequence>
<dbReference type="Pfam" id="PF10941">
    <property type="entry name" value="DUF2620"/>
    <property type="match status" value="1"/>
</dbReference>
<keyword evidence="2" id="KW-1185">Reference proteome</keyword>
<evidence type="ECO:0000313" key="1">
    <source>
        <dbReference type="EMBL" id="MDA7026783.1"/>
    </source>
</evidence>
<dbReference type="InterPro" id="IPR021238">
    <property type="entry name" value="DUF2620"/>
</dbReference>
<evidence type="ECO:0000313" key="2">
    <source>
        <dbReference type="Proteomes" id="UP001211894"/>
    </source>
</evidence>
<protein>
    <submittedName>
        <fullName evidence="1">DUF2620 domain-containing protein</fullName>
    </submittedName>
</protein>
<gene>
    <name evidence="1" type="ORF">PJ311_09210</name>
</gene>
<comment type="caution">
    <text evidence="1">The sequence shown here is derived from an EMBL/GenBank/DDBJ whole genome shotgun (WGS) entry which is preliminary data.</text>
</comment>
<name>A0ABT4X3L8_9BACI</name>
<reference evidence="1 2" key="1">
    <citation type="submission" date="2023-01" db="EMBL/GenBank/DDBJ databases">
        <title>Bacillus changyiensis sp. nov., isolated from a coastal deposit.</title>
        <authorList>
            <person name="Xiao G."/>
            <person name="Lai Q."/>
            <person name="Hu Z."/>
            <person name="Shao Z."/>
        </authorList>
    </citation>
    <scope>NUCLEOTIDE SEQUENCE [LARGE SCALE GENOMIC DNA]</scope>
    <source>
        <strain evidence="1 2">CLL-7-23</strain>
    </source>
</reference>
<proteinExistence type="predicted"/>
<dbReference type="Proteomes" id="UP001211894">
    <property type="component" value="Unassembled WGS sequence"/>
</dbReference>
<dbReference type="RefSeq" id="WP_271340635.1">
    <property type="nucleotide sequence ID" value="NZ_JAQKAB010000005.1"/>
</dbReference>
<organism evidence="1 2">
    <name type="scientific">Bacillus changyiensis</name>
    <dbReference type="NCBI Taxonomy" id="3004103"/>
    <lineage>
        <taxon>Bacteria</taxon>
        <taxon>Bacillati</taxon>
        <taxon>Bacillota</taxon>
        <taxon>Bacilli</taxon>
        <taxon>Bacillales</taxon>
        <taxon>Bacillaceae</taxon>
        <taxon>Bacillus</taxon>
    </lineage>
</organism>